<organism evidence="2 3">
    <name type="scientific">Panaeolus cyanescens</name>
    <dbReference type="NCBI Taxonomy" id="181874"/>
    <lineage>
        <taxon>Eukaryota</taxon>
        <taxon>Fungi</taxon>
        <taxon>Dikarya</taxon>
        <taxon>Basidiomycota</taxon>
        <taxon>Agaricomycotina</taxon>
        <taxon>Agaricomycetes</taxon>
        <taxon>Agaricomycetidae</taxon>
        <taxon>Agaricales</taxon>
        <taxon>Agaricineae</taxon>
        <taxon>Galeropsidaceae</taxon>
        <taxon>Panaeolus</taxon>
    </lineage>
</organism>
<gene>
    <name evidence="2" type="ORF">CVT24_009429</name>
</gene>
<sequence>MRGVQGFILPHIHDLPKFHYPTRDNNPLIRFWTKSQFDKKTASKSRRLSLEGGIHQVNNSGQDNDDNMPCTKYYFVEWYPRNDLTPRVMTKGMKRKIKESAYNIFNSLYTLYNCAPETFGGISIEGLQYFRYKMYQDFPFMALCEFDWKVDYIGTQEYPQWSRSKTLPSPGLVRIRAANVVDLTADDSDDVPATKRKPRNDDARASKKQKLVQHQKDTQNGPIDSISDPVTLNPVADVGLVPVGVPAGGVVRVEPQVNGRIPAPEDTTTMLTASAAQEIVGRTLPAPVDTSAVGTAHAAAPGGEVVGSVANVEPLSNDAQRPEVGLNNHGLIGPVRSDEHALLIKHPLGSRQEHPHEPALGPVSSTNNAGLTGTGAKTKQKATYFKYAPKSFEEWNLFGKEFASQQGRRLTKDEVLTAYGALTEDMKMRWTEKRIALESSAPPAGKKSTRAKK</sequence>
<reference evidence="2 3" key="1">
    <citation type="journal article" date="2018" name="Evol. Lett.">
        <title>Horizontal gene cluster transfer increased hallucinogenic mushroom diversity.</title>
        <authorList>
            <person name="Reynolds H.T."/>
            <person name="Vijayakumar V."/>
            <person name="Gluck-Thaler E."/>
            <person name="Korotkin H.B."/>
            <person name="Matheny P.B."/>
            <person name="Slot J.C."/>
        </authorList>
    </citation>
    <scope>NUCLEOTIDE SEQUENCE [LARGE SCALE GENOMIC DNA]</scope>
    <source>
        <strain evidence="2 3">2629</strain>
    </source>
</reference>
<evidence type="ECO:0000313" key="2">
    <source>
        <dbReference type="EMBL" id="PPQ85546.1"/>
    </source>
</evidence>
<name>A0A409X479_9AGAR</name>
<dbReference type="AlphaFoldDB" id="A0A409X479"/>
<comment type="caution">
    <text evidence="2">The sequence shown here is derived from an EMBL/GenBank/DDBJ whole genome shotgun (WGS) entry which is preliminary data.</text>
</comment>
<feature type="compositionally biased region" description="Low complexity" evidence="1">
    <location>
        <begin position="366"/>
        <end position="378"/>
    </location>
</feature>
<dbReference type="OrthoDB" id="2681506at2759"/>
<evidence type="ECO:0000313" key="3">
    <source>
        <dbReference type="Proteomes" id="UP000284842"/>
    </source>
</evidence>
<feature type="region of interest" description="Disordered" evidence="1">
    <location>
        <begin position="351"/>
        <end position="378"/>
    </location>
</feature>
<keyword evidence="3" id="KW-1185">Reference proteome</keyword>
<dbReference type="EMBL" id="NHTK01004691">
    <property type="protein sequence ID" value="PPQ85546.1"/>
    <property type="molecule type" value="Genomic_DNA"/>
</dbReference>
<dbReference type="Proteomes" id="UP000284842">
    <property type="component" value="Unassembled WGS sequence"/>
</dbReference>
<feature type="region of interest" description="Disordered" evidence="1">
    <location>
        <begin position="187"/>
        <end position="228"/>
    </location>
</feature>
<proteinExistence type="predicted"/>
<protein>
    <submittedName>
        <fullName evidence="2">Uncharacterized protein</fullName>
    </submittedName>
</protein>
<dbReference type="InParanoid" id="A0A409X479"/>
<accession>A0A409X479</accession>
<evidence type="ECO:0000256" key="1">
    <source>
        <dbReference type="SAM" id="MobiDB-lite"/>
    </source>
</evidence>